<sequence length="195" mass="21789">MRLCRACALVFVLASKPVWADDSPDRQRNFFVMAGRITSSDMADSLGVVTSGYEKNYVMGGGFQNLTWRSNLVQIGYEVGAVLRKGDRDTTEIWAGILSRFRGLRVSRHMTITPSIIFGLSHVDGIQNGREAELADEYQGDPSLLFYLSPELELSHADRDWSVFWRLHHRSGGGKTLGNMRGATNANAVGLRFRF</sequence>
<protein>
    <recommendedName>
        <fullName evidence="4">Acyloxyacyl hydrolase</fullName>
    </recommendedName>
</protein>
<dbReference type="Proteomes" id="UP001165641">
    <property type="component" value="Unassembled WGS sequence"/>
</dbReference>
<dbReference type="EMBL" id="JAQBIE010000023">
    <property type="protein sequence ID" value="MDB6178948.1"/>
    <property type="molecule type" value="Genomic_DNA"/>
</dbReference>
<name>A0ABT4ZHW5_9RHOB</name>
<keyword evidence="1" id="KW-0732">Signal</keyword>
<evidence type="ECO:0000313" key="3">
    <source>
        <dbReference type="Proteomes" id="UP001165641"/>
    </source>
</evidence>
<gene>
    <name evidence="2" type="ORF">PAF17_15755</name>
</gene>
<evidence type="ECO:0000313" key="2">
    <source>
        <dbReference type="EMBL" id="MDB6178948.1"/>
    </source>
</evidence>
<feature type="signal peptide" evidence="1">
    <location>
        <begin position="1"/>
        <end position="20"/>
    </location>
</feature>
<feature type="chain" id="PRO_5046271613" description="Acyloxyacyl hydrolase" evidence="1">
    <location>
        <begin position="21"/>
        <end position="195"/>
    </location>
</feature>
<reference evidence="2" key="1">
    <citation type="submission" date="2022-12" db="EMBL/GenBank/DDBJ databases">
        <title>Paracoccus onchidii sp. nov., isolated from a marine invertebrate from the South China Sea.</title>
        <authorList>
            <person name="Xu S."/>
            <person name="Liu Z."/>
            <person name="Xu Y."/>
        </authorList>
    </citation>
    <scope>NUCLEOTIDE SEQUENCE</scope>
    <source>
        <strain evidence="2">Z330</strain>
    </source>
</reference>
<comment type="caution">
    <text evidence="2">The sequence shown here is derived from an EMBL/GenBank/DDBJ whole genome shotgun (WGS) entry which is preliminary data.</text>
</comment>
<accession>A0ABT4ZHW5</accession>
<keyword evidence="3" id="KW-1185">Reference proteome</keyword>
<organism evidence="2 3">
    <name type="scientific">Paracoccus onchidii</name>
    <dbReference type="NCBI Taxonomy" id="3017813"/>
    <lineage>
        <taxon>Bacteria</taxon>
        <taxon>Pseudomonadati</taxon>
        <taxon>Pseudomonadota</taxon>
        <taxon>Alphaproteobacteria</taxon>
        <taxon>Rhodobacterales</taxon>
        <taxon>Paracoccaceae</taxon>
        <taxon>Paracoccus</taxon>
    </lineage>
</organism>
<proteinExistence type="predicted"/>
<evidence type="ECO:0000256" key="1">
    <source>
        <dbReference type="SAM" id="SignalP"/>
    </source>
</evidence>
<dbReference type="RefSeq" id="WP_271890063.1">
    <property type="nucleotide sequence ID" value="NZ_JAQBIE010000023.1"/>
</dbReference>
<evidence type="ECO:0008006" key="4">
    <source>
        <dbReference type="Google" id="ProtNLM"/>
    </source>
</evidence>